<keyword evidence="2" id="KW-1185">Reference proteome</keyword>
<name>A0A196SBR0_BLAHN</name>
<organism evidence="1 2">
    <name type="scientific">Blastocystis sp. subtype 1 (strain ATCC 50177 / NandII)</name>
    <dbReference type="NCBI Taxonomy" id="478820"/>
    <lineage>
        <taxon>Eukaryota</taxon>
        <taxon>Sar</taxon>
        <taxon>Stramenopiles</taxon>
        <taxon>Bigyra</taxon>
        <taxon>Opalozoa</taxon>
        <taxon>Opalinata</taxon>
        <taxon>Blastocystidae</taxon>
        <taxon>Blastocystis</taxon>
    </lineage>
</organism>
<dbReference type="Proteomes" id="UP000078348">
    <property type="component" value="Unassembled WGS sequence"/>
</dbReference>
<sequence>MIKSPSEEEKAQLSAIGYEMDGTDMKMDADGIKAMIGIQKEERRQYHAKNELHMKEVLRNTIQKEFRSRGEVVVVVNGEKEDTILPIEERESLLNQFCDKAMANVSTRMFLSELLAFFEKQLKSPKVCELILNDAVFTLNGEKYLKEAIFTLCSVLCFIPHMTSQDEDSTASGAFQDRVWTLGSIVNDASLKRWIRVLKKRKVEQGVVRIRETETSCLHQKPRRSWCSF</sequence>
<protein>
    <submittedName>
        <fullName evidence="1">Uncharacterized protein</fullName>
    </submittedName>
</protein>
<dbReference type="AlphaFoldDB" id="A0A196SBR0"/>
<reference evidence="1 2" key="1">
    <citation type="submission" date="2016-05" db="EMBL/GenBank/DDBJ databases">
        <title>Nuclear genome of Blastocystis sp. subtype 1 NandII.</title>
        <authorList>
            <person name="Gentekaki E."/>
            <person name="Curtis B."/>
            <person name="Stairs C."/>
            <person name="Eme L."/>
            <person name="Herman E."/>
            <person name="Klimes V."/>
            <person name="Arias M.C."/>
            <person name="Elias M."/>
            <person name="Hilliou F."/>
            <person name="Klute M."/>
            <person name="Malik S.-B."/>
            <person name="Pightling A."/>
            <person name="Rachubinski R."/>
            <person name="Salas D."/>
            <person name="Schlacht A."/>
            <person name="Suga H."/>
            <person name="Archibald J."/>
            <person name="Ball S.G."/>
            <person name="Clark G."/>
            <person name="Dacks J."/>
            <person name="Van Der Giezen M."/>
            <person name="Tsaousis A."/>
            <person name="Roger A."/>
        </authorList>
    </citation>
    <scope>NUCLEOTIDE SEQUENCE [LARGE SCALE GENOMIC DNA]</scope>
    <source>
        <strain evidence="2">ATCC 50177 / NandII</strain>
    </source>
</reference>
<gene>
    <name evidence="1" type="ORF">AV274_4564</name>
</gene>
<evidence type="ECO:0000313" key="2">
    <source>
        <dbReference type="Proteomes" id="UP000078348"/>
    </source>
</evidence>
<accession>A0A196SBR0</accession>
<proteinExistence type="predicted"/>
<dbReference type="EMBL" id="LXWW01000329">
    <property type="protein sequence ID" value="OAO13756.1"/>
    <property type="molecule type" value="Genomic_DNA"/>
</dbReference>
<comment type="caution">
    <text evidence="1">The sequence shown here is derived from an EMBL/GenBank/DDBJ whole genome shotgun (WGS) entry which is preliminary data.</text>
</comment>
<evidence type="ECO:0000313" key="1">
    <source>
        <dbReference type="EMBL" id="OAO13756.1"/>
    </source>
</evidence>